<comment type="caution">
    <text evidence="1">The sequence shown here is derived from an EMBL/GenBank/DDBJ whole genome shotgun (WGS) entry which is preliminary data.</text>
</comment>
<dbReference type="AlphaFoldDB" id="A0A9D3SDW3"/>
<proteinExistence type="predicted"/>
<evidence type="ECO:0000313" key="2">
    <source>
        <dbReference type="Proteomes" id="UP000824219"/>
    </source>
</evidence>
<dbReference type="Proteomes" id="UP000824219">
    <property type="component" value="Linkage Group LG18"/>
</dbReference>
<organism evidence="1 2">
    <name type="scientific">Hemibagrus wyckioides</name>
    <dbReference type="NCBI Taxonomy" id="337641"/>
    <lineage>
        <taxon>Eukaryota</taxon>
        <taxon>Metazoa</taxon>
        <taxon>Chordata</taxon>
        <taxon>Craniata</taxon>
        <taxon>Vertebrata</taxon>
        <taxon>Euteleostomi</taxon>
        <taxon>Actinopterygii</taxon>
        <taxon>Neopterygii</taxon>
        <taxon>Teleostei</taxon>
        <taxon>Ostariophysi</taxon>
        <taxon>Siluriformes</taxon>
        <taxon>Bagridae</taxon>
        <taxon>Hemibagrus</taxon>
    </lineage>
</organism>
<accession>A0A9D3SDW3</accession>
<keyword evidence="2" id="KW-1185">Reference proteome</keyword>
<dbReference type="EMBL" id="JAHKSW010000018">
    <property type="protein sequence ID" value="KAG7320796.1"/>
    <property type="molecule type" value="Genomic_DNA"/>
</dbReference>
<gene>
    <name evidence="1" type="ORF">KOW79_015211</name>
</gene>
<name>A0A9D3SDW3_9TELE</name>
<protein>
    <submittedName>
        <fullName evidence="1">Uncharacterized protein</fullName>
    </submittedName>
</protein>
<reference evidence="1 2" key="1">
    <citation type="submission" date="2021-06" db="EMBL/GenBank/DDBJ databases">
        <title>Chromosome-level genome assembly of the red-tail catfish (Hemibagrus wyckioides).</title>
        <authorList>
            <person name="Shao F."/>
        </authorList>
    </citation>
    <scope>NUCLEOTIDE SEQUENCE [LARGE SCALE GENOMIC DNA]</scope>
    <source>
        <strain evidence="1">EC202008001</strain>
        <tissue evidence="1">Blood</tissue>
    </source>
</reference>
<sequence>MSGNASSATPFIAPALAVSRPSALSSSYTSNIDIACNTLKRFTVRPNLKIRDGARCLRPLLPRTLCGNLRYEDSRGPLKLCLDSALWLNMWFQSAL</sequence>
<evidence type="ECO:0000313" key="1">
    <source>
        <dbReference type="EMBL" id="KAG7320796.1"/>
    </source>
</evidence>